<evidence type="ECO:0000313" key="3">
    <source>
        <dbReference type="EMBL" id="AMS42476.1"/>
    </source>
</evidence>
<name>A0AAC8YQQ3_AMIAI</name>
<feature type="domain" description="Phasin" evidence="2">
    <location>
        <begin position="42"/>
        <end position="138"/>
    </location>
</feature>
<dbReference type="Pfam" id="PF09361">
    <property type="entry name" value="Phasin_2"/>
    <property type="match status" value="1"/>
</dbReference>
<reference evidence="3 5" key="1">
    <citation type="submission" date="2016-03" db="EMBL/GenBank/DDBJ databases">
        <title>Complete genome of Aminobacter aminovorans KCTC 2477.</title>
        <authorList>
            <person name="Kim K.M."/>
        </authorList>
    </citation>
    <scope>NUCLEOTIDE SEQUENCE [LARGE SCALE GENOMIC DNA]</scope>
    <source>
        <strain evidence="3 5">KCTC 2477</strain>
    </source>
</reference>
<evidence type="ECO:0000313" key="5">
    <source>
        <dbReference type="Proteomes" id="UP000075755"/>
    </source>
</evidence>
<keyword evidence="6" id="KW-1185">Reference proteome</keyword>
<dbReference type="EMBL" id="CP015005">
    <property type="protein sequence ID" value="AMS42476.1"/>
    <property type="molecule type" value="Genomic_DNA"/>
</dbReference>
<reference evidence="4 6" key="2">
    <citation type="submission" date="2020-08" db="EMBL/GenBank/DDBJ databases">
        <title>Genomic Encyclopedia of Type Strains, Phase IV (KMG-IV): sequencing the most valuable type-strain genomes for metagenomic binning, comparative biology and taxonomic classification.</title>
        <authorList>
            <person name="Goeker M."/>
        </authorList>
    </citation>
    <scope>NUCLEOTIDE SEQUENCE [LARGE SCALE GENOMIC DNA]</scope>
    <source>
        <strain evidence="4 6">DSM 10368</strain>
    </source>
</reference>
<evidence type="ECO:0000259" key="2">
    <source>
        <dbReference type="Pfam" id="PF09361"/>
    </source>
</evidence>
<dbReference type="AlphaFoldDB" id="A0AAC8YQQ3"/>
<evidence type="ECO:0000313" key="4">
    <source>
        <dbReference type="EMBL" id="MBB3707801.1"/>
    </source>
</evidence>
<dbReference type="EMBL" id="JACICB010000015">
    <property type="protein sequence ID" value="MBB3707801.1"/>
    <property type="molecule type" value="Genomic_DNA"/>
</dbReference>
<feature type="region of interest" description="Disordered" evidence="1">
    <location>
        <begin position="1"/>
        <end position="24"/>
    </location>
</feature>
<sequence length="149" mass="15954">MAKTAEFAGSSETTEVGRVGKTPDQLNAIAGVDQSKEVYSELSASADETQKMIQSTFETARNVTSELALKVIAVLRNNAEAGLSHLKDLARAQSLSEVIELQTSFLRKRADVGAEQVKDFRAVASKAAEEVSKPIQTAVEKAMNNLKAA</sequence>
<evidence type="ECO:0000313" key="6">
    <source>
        <dbReference type="Proteomes" id="UP000577697"/>
    </source>
</evidence>
<accession>A0AAC8YQQ3</accession>
<dbReference type="KEGG" id="aak:AA2016_3554"/>
<dbReference type="RefSeq" id="WP_067961953.1">
    <property type="nucleotide sequence ID" value="NZ_CP015005.1"/>
</dbReference>
<protein>
    <submittedName>
        <fullName evidence="3">Phasin</fullName>
    </submittedName>
</protein>
<dbReference type="NCBIfam" id="TIGR01985">
    <property type="entry name" value="phasin_2"/>
    <property type="match status" value="1"/>
</dbReference>
<gene>
    <name evidence="3" type="ORF">AA2016_3554</name>
    <name evidence="4" type="ORF">FHS67_004134</name>
</gene>
<organism evidence="3 5">
    <name type="scientific">Aminobacter aminovorans</name>
    <name type="common">Chelatobacter heintzii</name>
    <dbReference type="NCBI Taxonomy" id="83263"/>
    <lineage>
        <taxon>Bacteria</taxon>
        <taxon>Pseudomonadati</taxon>
        <taxon>Pseudomonadota</taxon>
        <taxon>Alphaproteobacteria</taxon>
        <taxon>Hyphomicrobiales</taxon>
        <taxon>Phyllobacteriaceae</taxon>
        <taxon>Aminobacter</taxon>
    </lineage>
</organism>
<dbReference type="InterPro" id="IPR018968">
    <property type="entry name" value="Phasin"/>
</dbReference>
<evidence type="ECO:0000256" key="1">
    <source>
        <dbReference type="SAM" id="MobiDB-lite"/>
    </source>
</evidence>
<dbReference type="Proteomes" id="UP000577697">
    <property type="component" value="Unassembled WGS sequence"/>
</dbReference>
<dbReference type="InterPro" id="IPR010234">
    <property type="entry name" value="Phasin_subfam-2"/>
</dbReference>
<proteinExistence type="predicted"/>
<dbReference type="Proteomes" id="UP000075755">
    <property type="component" value="Chromosome"/>
</dbReference>